<evidence type="ECO:0000259" key="6">
    <source>
        <dbReference type="PROSITE" id="PS51007"/>
    </source>
</evidence>
<dbReference type="InterPro" id="IPR030999">
    <property type="entry name" value="Thiosulf_SoxX"/>
</dbReference>
<evidence type="ECO:0000256" key="1">
    <source>
        <dbReference type="ARBA" id="ARBA00022617"/>
    </source>
</evidence>
<dbReference type="GO" id="GO:0020037">
    <property type="term" value="F:heme binding"/>
    <property type="evidence" value="ECO:0007669"/>
    <property type="project" value="InterPro"/>
</dbReference>
<dbReference type="Gene3D" id="1.10.760.10">
    <property type="entry name" value="Cytochrome c-like domain"/>
    <property type="match status" value="1"/>
</dbReference>
<feature type="domain" description="Cytochrome c" evidence="6">
    <location>
        <begin position="16"/>
        <end position="106"/>
    </location>
</feature>
<keyword evidence="3 4" id="KW-0408">Iron</keyword>
<evidence type="ECO:0000313" key="7">
    <source>
        <dbReference type="EMBL" id="AKH21980.1"/>
    </source>
</evidence>
<sequence length="112" mass="12550">MPPPPVSEVEWKGELGDPERGKTIAFSTPLGNCLACHEINGGDQSGTIGPSLMNYGSRDLPYSYTYQRLYDTRWYNPDAHMPMFGTNGVLTDSEIRDVMAFLYSLKDSDHKE</sequence>
<protein>
    <recommendedName>
        <fullName evidence="6">Cytochrome c domain-containing protein</fullName>
    </recommendedName>
</protein>
<name>A0A0F7K417_9GAMM</name>
<reference evidence="7 8" key="1">
    <citation type="journal article" date="2015" name="Genome Announc.">
        <title>Complete Genome Sequence of Sedimenticola thiotaurini Strain SIP-G1, a Polyphosphate- and Polyhydroxyalkanoate-Accumulating Sulfur-Oxidizing Gammaproteobacterium Isolated from Salt Marsh Sediments.</title>
        <authorList>
            <person name="Flood B.E."/>
            <person name="Jones D.S."/>
            <person name="Bailey J.V."/>
        </authorList>
    </citation>
    <scope>NUCLEOTIDE SEQUENCE [LARGE SCALE GENOMIC DNA]</scope>
    <source>
        <strain evidence="7 8">SIP-G1</strain>
    </source>
</reference>
<dbReference type="PROSITE" id="PS51007">
    <property type="entry name" value="CYTC"/>
    <property type="match status" value="1"/>
</dbReference>
<evidence type="ECO:0000256" key="3">
    <source>
        <dbReference type="ARBA" id="ARBA00023004"/>
    </source>
</evidence>
<evidence type="ECO:0000313" key="8">
    <source>
        <dbReference type="Proteomes" id="UP000034410"/>
    </source>
</evidence>
<gene>
    <name evidence="7" type="ORF">AAY24_01275</name>
</gene>
<keyword evidence="1 4" id="KW-0349">Heme</keyword>
<dbReference type="InterPro" id="IPR036909">
    <property type="entry name" value="Cyt_c-like_dom_sf"/>
</dbReference>
<evidence type="ECO:0000256" key="4">
    <source>
        <dbReference type="PROSITE-ProRule" id="PRU00433"/>
    </source>
</evidence>
<dbReference type="SUPFAM" id="SSF46626">
    <property type="entry name" value="Cytochrome c"/>
    <property type="match status" value="1"/>
</dbReference>
<organism evidence="7 8">
    <name type="scientific">Sedimenticola thiotaurini</name>
    <dbReference type="NCBI Taxonomy" id="1543721"/>
    <lineage>
        <taxon>Bacteria</taxon>
        <taxon>Pseudomonadati</taxon>
        <taxon>Pseudomonadota</taxon>
        <taxon>Gammaproteobacteria</taxon>
        <taxon>Chromatiales</taxon>
        <taxon>Sedimenticolaceae</taxon>
        <taxon>Sedimenticola</taxon>
    </lineage>
</organism>
<keyword evidence="2 4" id="KW-0479">Metal-binding</keyword>
<dbReference type="AlphaFoldDB" id="A0A0F7K417"/>
<dbReference type="GO" id="GO:0009055">
    <property type="term" value="F:electron transfer activity"/>
    <property type="evidence" value="ECO:0007669"/>
    <property type="project" value="InterPro"/>
</dbReference>
<dbReference type="EMBL" id="CP011412">
    <property type="protein sequence ID" value="AKH21980.1"/>
    <property type="molecule type" value="Genomic_DNA"/>
</dbReference>
<dbReference type="Proteomes" id="UP000034410">
    <property type="component" value="Chromosome"/>
</dbReference>
<dbReference type="NCBIfam" id="TIGR04485">
    <property type="entry name" value="thiosulf_SoxX"/>
    <property type="match status" value="1"/>
</dbReference>
<evidence type="ECO:0000256" key="2">
    <source>
        <dbReference type="ARBA" id="ARBA00022723"/>
    </source>
</evidence>
<dbReference type="InterPro" id="IPR009056">
    <property type="entry name" value="Cyt_c-like_dom"/>
</dbReference>
<dbReference type="KEGG" id="seds:AAY24_01275"/>
<keyword evidence="8" id="KW-1185">Reference proteome</keyword>
<proteinExistence type="predicted"/>
<feature type="region of interest" description="Disordered" evidence="5">
    <location>
        <begin position="1"/>
        <end position="20"/>
    </location>
</feature>
<evidence type="ECO:0000256" key="5">
    <source>
        <dbReference type="SAM" id="MobiDB-lite"/>
    </source>
</evidence>
<accession>A0A0F7K417</accession>
<feature type="compositionally biased region" description="Basic and acidic residues" evidence="5">
    <location>
        <begin position="9"/>
        <end position="20"/>
    </location>
</feature>
<dbReference type="GO" id="GO:0046872">
    <property type="term" value="F:metal ion binding"/>
    <property type="evidence" value="ECO:0007669"/>
    <property type="project" value="UniProtKB-KW"/>
</dbReference>
<dbReference type="Pfam" id="PF00034">
    <property type="entry name" value="Cytochrom_C"/>
    <property type="match status" value="1"/>
</dbReference>